<protein>
    <submittedName>
        <fullName evidence="3">DNA repair exonuclease SbcCD ATPase subunit</fullName>
    </submittedName>
</protein>
<sequence>MQIQRVKIQNFRCFQQPIEVHFTAGLNIIFGANETGKTTLVEAIKAAFLQRARVKKPLESFKSWQASDKTPIEIEVDFLYQQQQWRIYKRFFYQADCQLWVDGQHLQGDAAEDYLAHYLGYEYARQGVSKGEHQGLLGLLWLTQGQIPTLGMQGKVAQQGLHEALAEQVQYLECQQAHPLLAYLQAQLDALVTTSRQQPKGKYADSVQALTKAQTQYAHLQEKLQSYQQNMQRLADLKTQVQAYPNAQVRQMKAELHAARLQLAQAQTVQAQQEAKRAELQALQSQFQQVQAWLEEHAQDVQQQQQASTDASYWQQKSQDDQQEISRLEQALTQARVQARQYQQMRIASAWLENQAMLQQETQSLYQKQQAVQALLQQKQTLQAKMKPLLPLSAKCLQALQEKVTQYQQLCFKEEALSPRVIFQLSPDFAITCNQQACASQGEYAVTQDLVLDIEGVGWIRVQAQQQNLLQIQAEKKQIQHQVLAILQPYQRYLPQALAQMLATELPLTQVNTWLAQAQTYQKLQGELAAIEEAITYKAPQGLAALTDTLAQTQAKLAQVEENLQSLPATERKKAEQHQGVSVLEIPDTQEVARLEQAYQSLLSQGQTAAQEMHMAQRQQAYWTQKLQAPSYQKQLAQAQAQYAHLQQTLAIQQAAYQAQQEQRWQATYEQCQQDVQRLETSLQQQAHQHQQAHTEYLQLQAYLKALEADNLEEEIAQLSTEIHYYQQQTAAYAVQVEALNWLQKRIQAQQAASLQRLYQPLNQALHPYLRLWWPQAELVWNPEWQPQQIYRAEQAQPIPALSWGAREQLNVMVRFAYADVLRTVGKPSLLILDDALVHTDGERLQVMKRILYQGAQKHQVLMLSCHQSRWQDLGASTTIDLAAYIKA</sequence>
<dbReference type="SUPFAM" id="SSF52540">
    <property type="entry name" value="P-loop containing nucleoside triphosphate hydrolases"/>
    <property type="match status" value="1"/>
</dbReference>
<dbReference type="PANTHER" id="PTHR41259">
    <property type="entry name" value="DOUBLE-STRAND BREAK REPAIR RAD50 ATPASE, PUTATIVE-RELATED"/>
    <property type="match status" value="1"/>
</dbReference>
<dbReference type="Gene3D" id="3.40.50.300">
    <property type="entry name" value="P-loop containing nucleotide triphosphate hydrolases"/>
    <property type="match status" value="2"/>
</dbReference>
<dbReference type="RefSeq" id="WP_093309289.1">
    <property type="nucleotide sequence ID" value="NZ_FNYH01000005.1"/>
</dbReference>
<keyword evidence="3" id="KW-0378">Hydrolase</keyword>
<name>A0A1H6SCY8_9GAMM</name>
<keyword evidence="3" id="KW-0269">Exonuclease</keyword>
<evidence type="ECO:0000313" key="4">
    <source>
        <dbReference type="Proteomes" id="UP000242999"/>
    </source>
</evidence>
<organism evidence="3 4">
    <name type="scientific">Allopseudospirillum japonicum</name>
    <dbReference type="NCBI Taxonomy" id="64971"/>
    <lineage>
        <taxon>Bacteria</taxon>
        <taxon>Pseudomonadati</taxon>
        <taxon>Pseudomonadota</taxon>
        <taxon>Gammaproteobacteria</taxon>
        <taxon>Oceanospirillales</taxon>
        <taxon>Oceanospirillaceae</taxon>
        <taxon>Allopseudospirillum</taxon>
    </lineage>
</organism>
<dbReference type="InterPro" id="IPR027417">
    <property type="entry name" value="P-loop_NTPase"/>
</dbReference>
<reference evidence="4" key="1">
    <citation type="submission" date="2016-10" db="EMBL/GenBank/DDBJ databases">
        <authorList>
            <person name="Varghese N."/>
            <person name="Submissions S."/>
        </authorList>
    </citation>
    <scope>NUCLEOTIDE SEQUENCE [LARGE SCALE GENOMIC DNA]</scope>
    <source>
        <strain evidence="4">DSM 7165</strain>
    </source>
</reference>
<dbReference type="AlphaFoldDB" id="A0A1H6SCY8"/>
<evidence type="ECO:0000313" key="3">
    <source>
        <dbReference type="EMBL" id="SEI61880.1"/>
    </source>
</evidence>
<dbReference type="EMBL" id="FNYH01000005">
    <property type="protein sequence ID" value="SEI61880.1"/>
    <property type="molecule type" value="Genomic_DNA"/>
</dbReference>
<feature type="domain" description="Endonuclease GajA/Old nuclease/RecF-like AAA" evidence="2">
    <location>
        <begin position="1"/>
        <end position="350"/>
    </location>
</feature>
<dbReference type="Proteomes" id="UP000242999">
    <property type="component" value="Unassembled WGS sequence"/>
</dbReference>
<gene>
    <name evidence="3" type="ORF">SAMN05421831_105165</name>
</gene>
<dbReference type="GO" id="GO:0004527">
    <property type="term" value="F:exonuclease activity"/>
    <property type="evidence" value="ECO:0007669"/>
    <property type="project" value="UniProtKB-KW"/>
</dbReference>
<dbReference type="OrthoDB" id="3322489at2"/>
<dbReference type="InterPro" id="IPR041685">
    <property type="entry name" value="AAA_GajA/Old/RecF-like"/>
</dbReference>
<keyword evidence="3" id="KW-0540">Nuclease</keyword>
<proteinExistence type="predicted"/>
<keyword evidence="4" id="KW-1185">Reference proteome</keyword>
<accession>A0A1H6SCY8</accession>
<feature type="coiled-coil region" evidence="1">
    <location>
        <begin position="318"/>
        <end position="345"/>
    </location>
</feature>
<evidence type="ECO:0000259" key="2">
    <source>
        <dbReference type="Pfam" id="PF13175"/>
    </source>
</evidence>
<dbReference type="PANTHER" id="PTHR41259:SF1">
    <property type="entry name" value="DOUBLE-STRAND BREAK REPAIR RAD50 ATPASE, PUTATIVE-RELATED"/>
    <property type="match status" value="1"/>
</dbReference>
<feature type="coiled-coil region" evidence="1">
    <location>
        <begin position="629"/>
        <end position="729"/>
    </location>
</feature>
<dbReference type="STRING" id="64971.SAMN05421831_105165"/>
<feature type="coiled-coil region" evidence="1">
    <location>
        <begin position="210"/>
        <end position="286"/>
    </location>
</feature>
<keyword evidence="1" id="KW-0175">Coiled coil</keyword>
<evidence type="ECO:0000256" key="1">
    <source>
        <dbReference type="SAM" id="Coils"/>
    </source>
</evidence>
<dbReference type="Pfam" id="PF13175">
    <property type="entry name" value="AAA_15"/>
    <property type="match status" value="1"/>
</dbReference>